<protein>
    <submittedName>
        <fullName evidence="2">IS630 family transposase</fullName>
    </submittedName>
</protein>
<dbReference type="EMBL" id="QYUQ01000002">
    <property type="protein sequence ID" value="RJG01274.1"/>
    <property type="molecule type" value="Genomic_DNA"/>
</dbReference>
<dbReference type="Pfam" id="PF13565">
    <property type="entry name" value="HTH_32"/>
    <property type="match status" value="1"/>
</dbReference>
<name>A0A3A3FX88_9BURK</name>
<dbReference type="Proteomes" id="UP000266327">
    <property type="component" value="Unassembled WGS sequence"/>
</dbReference>
<sequence length="359" mass="40735">MAGRPKAALVLSAEEQEQLHAWARRRKTAQALALRSRIVLECADGAENKAVAAKLAVTGQTVSKWRGRFVQMRLDGLLDAPRSGAPRTIDDARVDAVIAKTLEEKPSNATHWSTRTMAREAKLSQTAVSRIWRAFGLQPHRQETFKLSTDPLFVEKTRDIVGLYIDPPVKAMVLCVDEKSQIQALDRTQPILPLAPGVAERRTHDYQRHGTTTLFAALDIATGEVIGQLHRRHRSSEFLKFLRTIEASVPSDLDIHLVMDNYGTHKTPTIRNWFARHPRFHVHFTPTSASWLNQVERWFATLTEKQIRRGTHRSTRQLEDAIRDYLKLNNAAPKPFVWTKSADDIMASIERFCLRISNS</sequence>
<dbReference type="SUPFAM" id="SSF53098">
    <property type="entry name" value="Ribonuclease H-like"/>
    <property type="match status" value="1"/>
</dbReference>
<dbReference type="SUPFAM" id="SSF46689">
    <property type="entry name" value="Homeodomain-like"/>
    <property type="match status" value="1"/>
</dbReference>
<gene>
    <name evidence="2" type="ORF">D3878_01045</name>
    <name evidence="3" type="ORF">D3878_06480</name>
    <name evidence="4" type="ORF">D3878_14760</name>
    <name evidence="5" type="ORF">D3878_20115</name>
    <name evidence="6" type="ORF">D3878_20995</name>
    <name evidence="7" type="ORF">D3878_22930</name>
</gene>
<dbReference type="PANTHER" id="PTHR30347:SF1">
    <property type="entry name" value="MECHANOSENSITIVE CHANNEL MSCK"/>
    <property type="match status" value="1"/>
</dbReference>
<reference evidence="2" key="2">
    <citation type="submission" date="2018-09" db="EMBL/GenBank/DDBJ databases">
        <authorList>
            <person name="Parvin R."/>
            <person name="Begum J.A."/>
            <person name="Chowdhury E.H."/>
            <person name="Islam M.R."/>
            <person name="Harder T."/>
        </authorList>
    </citation>
    <scope>NUCLEOTIDE SEQUENCE</scope>
    <source>
        <strain evidence="2">K1S02-23</strain>
    </source>
</reference>
<dbReference type="EMBL" id="QYUQ01000002">
    <property type="protein sequence ID" value="RJG03761.1"/>
    <property type="molecule type" value="Genomic_DNA"/>
</dbReference>
<feature type="domain" description="Tc1-like transposase DDE" evidence="1">
    <location>
        <begin position="173"/>
        <end position="318"/>
    </location>
</feature>
<dbReference type="InterPro" id="IPR052702">
    <property type="entry name" value="MscS-like_channel"/>
</dbReference>
<evidence type="ECO:0000313" key="4">
    <source>
        <dbReference type="EMBL" id="RJG02683.1"/>
    </source>
</evidence>
<dbReference type="EMBL" id="QYUQ01000002">
    <property type="protein sequence ID" value="RJG00334.1"/>
    <property type="molecule type" value="Genomic_DNA"/>
</dbReference>
<keyword evidence="8" id="KW-1185">Reference proteome</keyword>
<dbReference type="Pfam" id="PF13358">
    <property type="entry name" value="DDE_3"/>
    <property type="match status" value="1"/>
</dbReference>
<dbReference type="EMBL" id="QYUQ01000002">
    <property type="protein sequence ID" value="RJG03612.1"/>
    <property type="molecule type" value="Genomic_DNA"/>
</dbReference>
<dbReference type="InterPro" id="IPR036397">
    <property type="entry name" value="RNaseH_sf"/>
</dbReference>
<evidence type="ECO:0000259" key="1">
    <source>
        <dbReference type="Pfam" id="PF13358"/>
    </source>
</evidence>
<evidence type="ECO:0000313" key="2">
    <source>
        <dbReference type="EMBL" id="RJG00334.1"/>
    </source>
</evidence>
<dbReference type="GO" id="GO:0003676">
    <property type="term" value="F:nucleic acid binding"/>
    <property type="evidence" value="ECO:0007669"/>
    <property type="project" value="InterPro"/>
</dbReference>
<reference evidence="8" key="1">
    <citation type="submission" date="2018-09" db="EMBL/GenBank/DDBJ databases">
        <authorList>
            <person name="Zhu H."/>
        </authorList>
    </citation>
    <scope>NUCLEOTIDE SEQUENCE [LARGE SCALE GENOMIC DNA]</scope>
    <source>
        <strain evidence="8">K1S02-23</strain>
    </source>
</reference>
<evidence type="ECO:0000313" key="7">
    <source>
        <dbReference type="EMBL" id="RJG04088.1"/>
    </source>
</evidence>
<dbReference type="InterPro" id="IPR012337">
    <property type="entry name" value="RNaseH-like_sf"/>
</dbReference>
<dbReference type="EMBL" id="QYUQ01000002">
    <property type="protein sequence ID" value="RJG02683.1"/>
    <property type="molecule type" value="Genomic_DNA"/>
</dbReference>
<dbReference type="InterPro" id="IPR038717">
    <property type="entry name" value="Tc1-like_DDE_dom"/>
</dbReference>
<organism evidence="2 8">
    <name type="scientific">Noviherbaspirillum sedimenti</name>
    <dbReference type="NCBI Taxonomy" id="2320865"/>
    <lineage>
        <taxon>Bacteria</taxon>
        <taxon>Pseudomonadati</taxon>
        <taxon>Pseudomonadota</taxon>
        <taxon>Betaproteobacteria</taxon>
        <taxon>Burkholderiales</taxon>
        <taxon>Oxalobacteraceae</taxon>
        <taxon>Noviherbaspirillum</taxon>
    </lineage>
</organism>
<dbReference type="EMBL" id="QYUQ01000002">
    <property type="protein sequence ID" value="RJG04088.1"/>
    <property type="molecule type" value="Genomic_DNA"/>
</dbReference>
<evidence type="ECO:0000313" key="5">
    <source>
        <dbReference type="EMBL" id="RJG03612.1"/>
    </source>
</evidence>
<dbReference type="RefSeq" id="WP_119783788.1">
    <property type="nucleotide sequence ID" value="NZ_QYUQ01000002.1"/>
</dbReference>
<evidence type="ECO:0000313" key="3">
    <source>
        <dbReference type="EMBL" id="RJG01274.1"/>
    </source>
</evidence>
<dbReference type="InterPro" id="IPR047655">
    <property type="entry name" value="Transpos_IS630-like"/>
</dbReference>
<dbReference type="PANTHER" id="PTHR30347">
    <property type="entry name" value="POTASSIUM CHANNEL RELATED"/>
    <property type="match status" value="1"/>
</dbReference>
<dbReference type="Gene3D" id="3.30.420.10">
    <property type="entry name" value="Ribonuclease H-like superfamily/Ribonuclease H"/>
    <property type="match status" value="1"/>
</dbReference>
<comment type="caution">
    <text evidence="2">The sequence shown here is derived from an EMBL/GenBank/DDBJ whole genome shotgun (WGS) entry which is preliminary data.</text>
</comment>
<dbReference type="NCBIfam" id="NF033545">
    <property type="entry name" value="transpos_IS630"/>
    <property type="match status" value="1"/>
</dbReference>
<evidence type="ECO:0000313" key="6">
    <source>
        <dbReference type="EMBL" id="RJG03761.1"/>
    </source>
</evidence>
<dbReference type="OrthoDB" id="2375382at2"/>
<evidence type="ECO:0000313" key="8">
    <source>
        <dbReference type="Proteomes" id="UP000266327"/>
    </source>
</evidence>
<dbReference type="InterPro" id="IPR009057">
    <property type="entry name" value="Homeodomain-like_sf"/>
</dbReference>
<proteinExistence type="predicted"/>
<dbReference type="AlphaFoldDB" id="A0A3A3FX88"/>
<accession>A0A3A3FX88</accession>